<gene>
    <name evidence="1" type="ORF">IHE45_17G046900</name>
</gene>
<comment type="caution">
    <text evidence="1">The sequence shown here is derived from an EMBL/GenBank/DDBJ whole genome shotgun (WGS) entry which is preliminary data.</text>
</comment>
<organism evidence="1 2">
    <name type="scientific">Dioscorea alata</name>
    <name type="common">Purple yam</name>
    <dbReference type="NCBI Taxonomy" id="55571"/>
    <lineage>
        <taxon>Eukaryota</taxon>
        <taxon>Viridiplantae</taxon>
        <taxon>Streptophyta</taxon>
        <taxon>Embryophyta</taxon>
        <taxon>Tracheophyta</taxon>
        <taxon>Spermatophyta</taxon>
        <taxon>Magnoliopsida</taxon>
        <taxon>Liliopsida</taxon>
        <taxon>Dioscoreales</taxon>
        <taxon>Dioscoreaceae</taxon>
        <taxon>Dioscorea</taxon>
    </lineage>
</organism>
<dbReference type="EMBL" id="CM037027">
    <property type="protein sequence ID" value="KAH7657835.1"/>
    <property type="molecule type" value="Genomic_DNA"/>
</dbReference>
<evidence type="ECO:0000313" key="1">
    <source>
        <dbReference type="EMBL" id="KAH7657835.1"/>
    </source>
</evidence>
<sequence length="118" mass="12932">MQRVAASFSSAALRQLAVASVLRRPAPSPSILARSIFVSSAALFPHFDLLPIYRASALDLHRGYARGRQVPMASEDEDSDSEMDDEFEDGDPAEFAGMDDYDDDSDQGRDSKSKDDSE</sequence>
<evidence type="ECO:0000313" key="2">
    <source>
        <dbReference type="Proteomes" id="UP000827976"/>
    </source>
</evidence>
<keyword evidence="2" id="KW-1185">Reference proteome</keyword>
<name>A0ACB7UC43_DIOAL</name>
<reference evidence="2" key="1">
    <citation type="journal article" date="2022" name="Nat. Commun.">
        <title>Chromosome evolution and the genetic basis of agronomically important traits in greater yam.</title>
        <authorList>
            <person name="Bredeson J.V."/>
            <person name="Lyons J.B."/>
            <person name="Oniyinde I.O."/>
            <person name="Okereke N.R."/>
            <person name="Kolade O."/>
            <person name="Nnabue I."/>
            <person name="Nwadili C.O."/>
            <person name="Hribova E."/>
            <person name="Parker M."/>
            <person name="Nwogha J."/>
            <person name="Shu S."/>
            <person name="Carlson J."/>
            <person name="Kariba R."/>
            <person name="Muthemba S."/>
            <person name="Knop K."/>
            <person name="Barton G.J."/>
            <person name="Sherwood A.V."/>
            <person name="Lopez-Montes A."/>
            <person name="Asiedu R."/>
            <person name="Jamnadass R."/>
            <person name="Muchugi A."/>
            <person name="Goodstein D."/>
            <person name="Egesi C.N."/>
            <person name="Featherston J."/>
            <person name="Asfaw A."/>
            <person name="Simpson G.G."/>
            <person name="Dolezel J."/>
            <person name="Hendre P.S."/>
            <person name="Van Deynze A."/>
            <person name="Kumar P.L."/>
            <person name="Obidiegwu J.E."/>
            <person name="Bhattacharjee R."/>
            <person name="Rokhsar D.S."/>
        </authorList>
    </citation>
    <scope>NUCLEOTIDE SEQUENCE [LARGE SCALE GENOMIC DNA]</scope>
    <source>
        <strain evidence="2">cv. TDa95/00328</strain>
    </source>
</reference>
<proteinExistence type="predicted"/>
<accession>A0ACB7UC43</accession>
<dbReference type="Proteomes" id="UP000827976">
    <property type="component" value="Chromosome 17"/>
</dbReference>
<protein>
    <submittedName>
        <fullName evidence="1">Uncharacterized protein</fullName>
    </submittedName>
</protein>